<evidence type="ECO:0000313" key="1">
    <source>
        <dbReference type="EMBL" id="KIK16615.1"/>
    </source>
</evidence>
<dbReference type="AlphaFoldDB" id="A0A0C9XW14"/>
<name>A0A0C9XW14_9AGAM</name>
<dbReference type="STRING" id="765257.A0A0C9XW14"/>
<dbReference type="HOGENOM" id="CLU_2606921_0_0_1"/>
<protein>
    <submittedName>
        <fullName evidence="1">Unplaced genomic scaffold scaffold_167, whole genome shotgun sequence</fullName>
    </submittedName>
</protein>
<dbReference type="OrthoDB" id="10266508at2759"/>
<dbReference type="EMBL" id="KN833851">
    <property type="protein sequence ID" value="KIK16615.1"/>
    <property type="molecule type" value="Genomic_DNA"/>
</dbReference>
<gene>
    <name evidence="1" type="ORF">PISMIDRAFT_686167</name>
</gene>
<dbReference type="Proteomes" id="UP000054018">
    <property type="component" value="Unassembled WGS sequence"/>
</dbReference>
<reference evidence="1 2" key="1">
    <citation type="submission" date="2014-04" db="EMBL/GenBank/DDBJ databases">
        <authorList>
            <consortium name="DOE Joint Genome Institute"/>
            <person name="Kuo A."/>
            <person name="Kohler A."/>
            <person name="Costa M.D."/>
            <person name="Nagy L.G."/>
            <person name="Floudas D."/>
            <person name="Copeland A."/>
            <person name="Barry K.W."/>
            <person name="Cichocki N."/>
            <person name="Veneault-Fourrey C."/>
            <person name="LaButti K."/>
            <person name="Lindquist E.A."/>
            <person name="Lipzen A."/>
            <person name="Lundell T."/>
            <person name="Morin E."/>
            <person name="Murat C."/>
            <person name="Sun H."/>
            <person name="Tunlid A."/>
            <person name="Henrissat B."/>
            <person name="Grigoriev I.V."/>
            <person name="Hibbett D.S."/>
            <person name="Martin F."/>
            <person name="Nordberg H.P."/>
            <person name="Cantor M.N."/>
            <person name="Hua S.X."/>
        </authorList>
    </citation>
    <scope>NUCLEOTIDE SEQUENCE [LARGE SCALE GENOMIC DNA]</scope>
    <source>
        <strain evidence="1 2">441</strain>
    </source>
</reference>
<reference evidence="2" key="2">
    <citation type="submission" date="2015-01" db="EMBL/GenBank/DDBJ databases">
        <title>Evolutionary Origins and Diversification of the Mycorrhizal Mutualists.</title>
        <authorList>
            <consortium name="DOE Joint Genome Institute"/>
            <consortium name="Mycorrhizal Genomics Consortium"/>
            <person name="Kohler A."/>
            <person name="Kuo A."/>
            <person name="Nagy L.G."/>
            <person name="Floudas D."/>
            <person name="Copeland A."/>
            <person name="Barry K.W."/>
            <person name="Cichocki N."/>
            <person name="Veneault-Fourrey C."/>
            <person name="LaButti K."/>
            <person name="Lindquist E.A."/>
            <person name="Lipzen A."/>
            <person name="Lundell T."/>
            <person name="Morin E."/>
            <person name="Murat C."/>
            <person name="Riley R."/>
            <person name="Ohm R."/>
            <person name="Sun H."/>
            <person name="Tunlid A."/>
            <person name="Henrissat B."/>
            <person name="Grigoriev I.V."/>
            <person name="Hibbett D.S."/>
            <person name="Martin F."/>
        </authorList>
    </citation>
    <scope>NUCLEOTIDE SEQUENCE [LARGE SCALE GENOMIC DNA]</scope>
    <source>
        <strain evidence="2">441</strain>
    </source>
</reference>
<keyword evidence="2" id="KW-1185">Reference proteome</keyword>
<accession>A0A0C9XW14</accession>
<proteinExistence type="predicted"/>
<organism evidence="1 2">
    <name type="scientific">Pisolithus microcarpus 441</name>
    <dbReference type="NCBI Taxonomy" id="765257"/>
    <lineage>
        <taxon>Eukaryota</taxon>
        <taxon>Fungi</taxon>
        <taxon>Dikarya</taxon>
        <taxon>Basidiomycota</taxon>
        <taxon>Agaricomycotina</taxon>
        <taxon>Agaricomycetes</taxon>
        <taxon>Agaricomycetidae</taxon>
        <taxon>Boletales</taxon>
        <taxon>Sclerodermatineae</taxon>
        <taxon>Pisolithaceae</taxon>
        <taxon>Pisolithus</taxon>
    </lineage>
</organism>
<sequence length="79" mass="8535">MDLPTDLLSSCHLVLATAAFESGMSAVEELRLLKAQVQDVARVCNAVARSDLSKDHRASSGCHHGLTQGRYQHNVCTGR</sequence>
<evidence type="ECO:0000313" key="2">
    <source>
        <dbReference type="Proteomes" id="UP000054018"/>
    </source>
</evidence>